<keyword evidence="2" id="KW-1185">Reference proteome</keyword>
<organism evidence="1 2">
    <name type="scientific">Alicyclobacillus acidoterrestris (strain ATCC 49025 / DSM 3922 / CIP 106132 / NCIMB 13137 / GD3B)</name>
    <dbReference type="NCBI Taxonomy" id="1356854"/>
    <lineage>
        <taxon>Bacteria</taxon>
        <taxon>Bacillati</taxon>
        <taxon>Bacillota</taxon>
        <taxon>Bacilli</taxon>
        <taxon>Bacillales</taxon>
        <taxon>Alicyclobacillaceae</taxon>
        <taxon>Alicyclobacillus</taxon>
    </lineage>
</organism>
<dbReference type="KEGG" id="aaco:K1I37_20600"/>
<dbReference type="RefSeq" id="WP_021297072.1">
    <property type="nucleotide sequence ID" value="NZ_AURB01000143.1"/>
</dbReference>
<dbReference type="Proteomes" id="UP000829401">
    <property type="component" value="Chromosome"/>
</dbReference>
<accession>T0D4Q8</accession>
<accession>A0A9E6ZR79</accession>
<reference evidence="2" key="1">
    <citation type="journal article" date="2022" name="G3 (Bethesda)">
        <title>Unveiling the complete genome sequence of Alicyclobacillus acidoterrestris DSM 3922T, a taint-producing strain.</title>
        <authorList>
            <person name="Leonardo I.C."/>
            <person name="Barreto Crespo M.T."/>
            <person name="Gaspar F.B."/>
        </authorList>
    </citation>
    <scope>NUCLEOTIDE SEQUENCE [LARGE SCALE GENOMIC DNA]</scope>
    <source>
        <strain evidence="2">DSM 3922</strain>
    </source>
</reference>
<name>T0D4Q8_ALIAG</name>
<dbReference type="AlphaFoldDB" id="T0D4Q8"/>
<dbReference type="EMBL" id="CP080467">
    <property type="protein sequence ID" value="UNO48950.1"/>
    <property type="molecule type" value="Genomic_DNA"/>
</dbReference>
<evidence type="ECO:0000313" key="2">
    <source>
        <dbReference type="Proteomes" id="UP000829401"/>
    </source>
</evidence>
<proteinExistence type="predicted"/>
<protein>
    <submittedName>
        <fullName evidence="1">Uncharacterized protein</fullName>
    </submittedName>
</protein>
<dbReference type="eggNOG" id="ENOG502ZJ80">
    <property type="taxonomic scope" value="Bacteria"/>
</dbReference>
<gene>
    <name evidence="1" type="ORF">K1I37_20600</name>
</gene>
<sequence>MNQSQIPSTAQNLVWGYQIVPEILEAHEKLVLEEDRLVKRISTLERIISVILNLIYKEGDSLDLKTIEESINSLHTVLQDLNTELLHVRLEKSLVTHKHDFI</sequence>
<evidence type="ECO:0000313" key="1">
    <source>
        <dbReference type="EMBL" id="UNO48950.1"/>
    </source>
</evidence>